<protein>
    <submittedName>
        <fullName evidence="2">Uncharacterized protein</fullName>
    </submittedName>
</protein>
<name>A0A388K543_CHABU</name>
<dbReference type="Proteomes" id="UP000265515">
    <property type="component" value="Unassembled WGS sequence"/>
</dbReference>
<dbReference type="AlphaFoldDB" id="A0A388K543"/>
<sequence length="110" mass="12571">MKRRTGGMGEDLRQGDDATDDYFREKQYSDEEQCGDHQKQRSDEEQQREPVVQVGHERHGGEGCNAMFGEPQKEQHGDHQKQHSEEQHEDHQNAAQRRGAAEEACGTGRP</sequence>
<evidence type="ECO:0000256" key="1">
    <source>
        <dbReference type="SAM" id="MobiDB-lite"/>
    </source>
</evidence>
<gene>
    <name evidence="2" type="ORF">CBR_g49957</name>
</gene>
<organism evidence="2 3">
    <name type="scientific">Chara braunii</name>
    <name type="common">Braun's stonewort</name>
    <dbReference type="NCBI Taxonomy" id="69332"/>
    <lineage>
        <taxon>Eukaryota</taxon>
        <taxon>Viridiplantae</taxon>
        <taxon>Streptophyta</taxon>
        <taxon>Charophyceae</taxon>
        <taxon>Charales</taxon>
        <taxon>Characeae</taxon>
        <taxon>Chara</taxon>
    </lineage>
</organism>
<comment type="caution">
    <text evidence="2">The sequence shown here is derived from an EMBL/GenBank/DDBJ whole genome shotgun (WGS) entry which is preliminary data.</text>
</comment>
<evidence type="ECO:0000313" key="2">
    <source>
        <dbReference type="EMBL" id="GBG65161.1"/>
    </source>
</evidence>
<dbReference type="Gramene" id="GBG65161">
    <property type="protein sequence ID" value="GBG65161"/>
    <property type="gene ID" value="CBR_g49957"/>
</dbReference>
<reference evidence="2 3" key="1">
    <citation type="journal article" date="2018" name="Cell">
        <title>The Chara Genome: Secondary Complexity and Implications for Plant Terrestrialization.</title>
        <authorList>
            <person name="Nishiyama T."/>
            <person name="Sakayama H."/>
            <person name="Vries J.D."/>
            <person name="Buschmann H."/>
            <person name="Saint-Marcoux D."/>
            <person name="Ullrich K.K."/>
            <person name="Haas F.B."/>
            <person name="Vanderstraeten L."/>
            <person name="Becker D."/>
            <person name="Lang D."/>
            <person name="Vosolsobe S."/>
            <person name="Rombauts S."/>
            <person name="Wilhelmsson P.K.I."/>
            <person name="Janitza P."/>
            <person name="Kern R."/>
            <person name="Heyl A."/>
            <person name="Rumpler F."/>
            <person name="Villalobos L.I.A.C."/>
            <person name="Clay J.M."/>
            <person name="Skokan R."/>
            <person name="Toyoda A."/>
            <person name="Suzuki Y."/>
            <person name="Kagoshima H."/>
            <person name="Schijlen E."/>
            <person name="Tajeshwar N."/>
            <person name="Catarino B."/>
            <person name="Hetherington A.J."/>
            <person name="Saltykova A."/>
            <person name="Bonnot C."/>
            <person name="Breuninger H."/>
            <person name="Symeonidi A."/>
            <person name="Radhakrishnan G.V."/>
            <person name="Van Nieuwerburgh F."/>
            <person name="Deforce D."/>
            <person name="Chang C."/>
            <person name="Karol K.G."/>
            <person name="Hedrich R."/>
            <person name="Ulvskov P."/>
            <person name="Glockner G."/>
            <person name="Delwiche C.F."/>
            <person name="Petrasek J."/>
            <person name="Van de Peer Y."/>
            <person name="Friml J."/>
            <person name="Beilby M."/>
            <person name="Dolan L."/>
            <person name="Kohara Y."/>
            <person name="Sugano S."/>
            <person name="Fujiyama A."/>
            <person name="Delaux P.-M."/>
            <person name="Quint M."/>
            <person name="TheiBen G."/>
            <person name="Hagemann M."/>
            <person name="Harholt J."/>
            <person name="Dunand C."/>
            <person name="Zachgo S."/>
            <person name="Langdale J."/>
            <person name="Maumus F."/>
            <person name="Straeten D.V.D."/>
            <person name="Gould S.B."/>
            <person name="Rensing S.A."/>
        </authorList>
    </citation>
    <scope>NUCLEOTIDE SEQUENCE [LARGE SCALE GENOMIC DNA]</scope>
    <source>
        <strain evidence="2 3">S276</strain>
    </source>
</reference>
<feature type="compositionally biased region" description="Basic and acidic residues" evidence="1">
    <location>
        <begin position="71"/>
        <end position="92"/>
    </location>
</feature>
<evidence type="ECO:0000313" key="3">
    <source>
        <dbReference type="Proteomes" id="UP000265515"/>
    </source>
</evidence>
<accession>A0A388K543</accession>
<keyword evidence="3" id="KW-1185">Reference proteome</keyword>
<proteinExistence type="predicted"/>
<feature type="compositionally biased region" description="Basic and acidic residues" evidence="1">
    <location>
        <begin position="10"/>
        <end position="48"/>
    </location>
</feature>
<dbReference type="EMBL" id="BFEA01000059">
    <property type="protein sequence ID" value="GBG65161.1"/>
    <property type="molecule type" value="Genomic_DNA"/>
</dbReference>
<feature type="region of interest" description="Disordered" evidence="1">
    <location>
        <begin position="1"/>
        <end position="110"/>
    </location>
</feature>